<feature type="domain" description="Sushi" evidence="6">
    <location>
        <begin position="271"/>
        <end position="328"/>
    </location>
</feature>
<dbReference type="CDD" id="cd00033">
    <property type="entry name" value="CCP"/>
    <property type="match status" value="5"/>
</dbReference>
<evidence type="ECO:0000256" key="1">
    <source>
        <dbReference type="ARBA" id="ARBA00022729"/>
    </source>
</evidence>
<organism evidence="7 8">
    <name type="scientific">Scleropages formosus</name>
    <name type="common">Asian bonytongue</name>
    <name type="synonym">Osteoglossum formosum</name>
    <dbReference type="NCBI Taxonomy" id="113540"/>
    <lineage>
        <taxon>Eukaryota</taxon>
        <taxon>Metazoa</taxon>
        <taxon>Chordata</taxon>
        <taxon>Craniata</taxon>
        <taxon>Vertebrata</taxon>
        <taxon>Euteleostomi</taxon>
        <taxon>Actinopterygii</taxon>
        <taxon>Neopterygii</taxon>
        <taxon>Teleostei</taxon>
        <taxon>Osteoglossocephala</taxon>
        <taxon>Osteoglossomorpha</taxon>
        <taxon>Osteoglossiformes</taxon>
        <taxon>Osteoglossidae</taxon>
        <taxon>Scleropages</taxon>
    </lineage>
</organism>
<dbReference type="GeneID" id="108918453"/>
<keyword evidence="8" id="KW-1185">Reference proteome</keyword>
<dbReference type="KEGG" id="sfm:108918453"/>
<dbReference type="InterPro" id="IPR035976">
    <property type="entry name" value="Sushi/SCR/CCP_sf"/>
</dbReference>
<reference evidence="7 8" key="1">
    <citation type="submission" date="2019-04" db="EMBL/GenBank/DDBJ databases">
        <authorList>
            <consortium name="Wellcome Sanger Institute Data Sharing"/>
        </authorList>
    </citation>
    <scope>NUCLEOTIDE SEQUENCE [LARGE SCALE GENOMIC DNA]</scope>
</reference>
<dbReference type="Ensembl" id="ENSSFOT00015007103.2">
    <property type="protein sequence ID" value="ENSSFOP00015006994.2"/>
    <property type="gene ID" value="ENSSFOG00015004623.2"/>
</dbReference>
<evidence type="ECO:0000259" key="6">
    <source>
        <dbReference type="PROSITE" id="PS50923"/>
    </source>
</evidence>
<dbReference type="Pfam" id="PF00084">
    <property type="entry name" value="Sushi"/>
    <property type="match status" value="6"/>
</dbReference>
<feature type="domain" description="Sushi" evidence="6">
    <location>
        <begin position="27"/>
        <end position="89"/>
    </location>
</feature>
<feature type="signal peptide" evidence="5">
    <location>
        <begin position="1"/>
        <end position="27"/>
    </location>
</feature>
<evidence type="ECO:0000313" key="7">
    <source>
        <dbReference type="Ensembl" id="ENSSFOP00015006994.2"/>
    </source>
</evidence>
<feature type="disulfide bond" evidence="4">
    <location>
        <begin position="362"/>
        <end position="389"/>
    </location>
</feature>
<gene>
    <name evidence="7" type="primary">LOC108918453</name>
</gene>
<evidence type="ECO:0000256" key="2">
    <source>
        <dbReference type="ARBA" id="ARBA00022737"/>
    </source>
</evidence>
<dbReference type="InterPro" id="IPR000436">
    <property type="entry name" value="Sushi_SCR_CCP_dom"/>
</dbReference>
<accession>A0A8C9R1P5</accession>
<comment type="caution">
    <text evidence="4">Lacks conserved residue(s) required for the propagation of feature annotation.</text>
</comment>
<feature type="disulfide bond" evidence="4">
    <location>
        <begin position="60"/>
        <end position="87"/>
    </location>
</feature>
<evidence type="ECO:0000256" key="4">
    <source>
        <dbReference type="PROSITE-ProRule" id="PRU00302"/>
    </source>
</evidence>
<keyword evidence="4" id="KW-0768">Sushi</keyword>
<keyword evidence="2" id="KW-0677">Repeat</keyword>
<reference evidence="7" key="2">
    <citation type="submission" date="2025-08" db="UniProtKB">
        <authorList>
            <consortium name="Ensembl"/>
        </authorList>
    </citation>
    <scope>IDENTIFICATION</scope>
</reference>
<evidence type="ECO:0000313" key="8">
    <source>
        <dbReference type="Proteomes" id="UP000694397"/>
    </source>
</evidence>
<dbReference type="Gene3D" id="2.10.70.10">
    <property type="entry name" value="Complement Module, domain 1"/>
    <property type="match status" value="6"/>
</dbReference>
<evidence type="ECO:0000256" key="3">
    <source>
        <dbReference type="ARBA" id="ARBA00023157"/>
    </source>
</evidence>
<evidence type="ECO:0000256" key="5">
    <source>
        <dbReference type="SAM" id="SignalP"/>
    </source>
</evidence>
<feature type="disulfide bond" evidence="4">
    <location>
        <begin position="241"/>
        <end position="268"/>
    </location>
</feature>
<dbReference type="SUPFAM" id="SSF57535">
    <property type="entry name" value="Complement control module/SCR domain"/>
    <property type="match status" value="6"/>
</dbReference>
<dbReference type="OrthoDB" id="6480633at2759"/>
<feature type="domain" description="Sushi" evidence="6">
    <location>
        <begin position="90"/>
        <end position="147"/>
    </location>
</feature>
<dbReference type="PANTHER" id="PTHR45656">
    <property type="entry name" value="PROTEIN CBR-CLEC-78"/>
    <property type="match status" value="1"/>
</dbReference>
<proteinExistence type="predicted"/>
<dbReference type="GeneTree" id="ENSGT00940000163310"/>
<dbReference type="PANTHER" id="PTHR45656:SF4">
    <property type="entry name" value="PROTEIN CBR-CLEC-78"/>
    <property type="match status" value="1"/>
</dbReference>
<name>A0A8C9R1P5_SCLFO</name>
<feature type="chain" id="PRO_5034232088" evidence="5">
    <location>
        <begin position="28"/>
        <end position="394"/>
    </location>
</feature>
<keyword evidence="1 5" id="KW-0732">Signal</keyword>
<dbReference type="PROSITE" id="PS50923">
    <property type="entry name" value="SUSHI"/>
    <property type="match status" value="5"/>
</dbReference>
<dbReference type="AlphaFoldDB" id="A0A8C9R1P5"/>
<reference evidence="7" key="3">
    <citation type="submission" date="2025-09" db="UniProtKB">
        <authorList>
            <consortium name="Ensembl"/>
        </authorList>
    </citation>
    <scope>IDENTIFICATION</scope>
</reference>
<feature type="domain" description="Sushi" evidence="6">
    <location>
        <begin position="208"/>
        <end position="270"/>
    </location>
</feature>
<dbReference type="InterPro" id="IPR051277">
    <property type="entry name" value="SEZ6_CSMD_C4BPB_Regulators"/>
</dbReference>
<feature type="domain" description="Sushi" evidence="6">
    <location>
        <begin position="329"/>
        <end position="391"/>
    </location>
</feature>
<sequence>MCHPRDSGSSWLLKWLLLSLFVASGKAQCPKPEFQGSVVLTTEDLLKNEFPEGSVATFDCAIGYQREMGLGTIFCNRGTWTYLSLKCQKKRCIPPGEILNGRFDLSAGTEYGAVIRVICNKGYETEGRSYMTCTDDGWSGMNPVCRVMMCDPPPEIENGHISMELSEESPKYGDVIEYTCNRSNTVWKIQIVCNEDGEYEPSDPTCEVQCPKPEGRSDVILLHRELLPAQVPEGFTAVFECAEGYERKWGSAIIVCINGTWTELTLTCRKKSCGFPAHVLNGAFDLSQGMEFGAVANVVCNKGYKMVGTGYLTCSTSGWSGNIPACEVVKCPEPPDIKNGRVAMKPFSKNFPEYSDKVVYSCEKGYTLVGSPVIECKENGEYVPSPPQCNTHTH</sequence>
<protein>
    <submittedName>
        <fullName evidence="7">Complement factor H-like</fullName>
    </submittedName>
</protein>
<dbReference type="SMART" id="SM00032">
    <property type="entry name" value="CCP"/>
    <property type="match status" value="6"/>
</dbReference>
<dbReference type="Proteomes" id="UP000694397">
    <property type="component" value="Chromosome 22"/>
</dbReference>
<dbReference type="RefSeq" id="XP_018581221.1">
    <property type="nucleotide sequence ID" value="XM_018725705.1"/>
</dbReference>
<keyword evidence="3 4" id="KW-1015">Disulfide bond</keyword>